<evidence type="ECO:0000313" key="7">
    <source>
        <dbReference type="EMBL" id="KAJ3653058.1"/>
    </source>
</evidence>
<dbReference type="FunFam" id="2.40.10.10:FF:000028">
    <property type="entry name" value="Serine protease easter"/>
    <property type="match status" value="1"/>
</dbReference>
<evidence type="ECO:0000256" key="4">
    <source>
        <dbReference type="ARBA" id="ARBA00024195"/>
    </source>
</evidence>
<reference evidence="7" key="1">
    <citation type="journal article" date="2023" name="G3 (Bethesda)">
        <title>Whole genome assemblies of Zophobas morio and Tenebrio molitor.</title>
        <authorList>
            <person name="Kaur S."/>
            <person name="Stinson S.A."/>
            <person name="diCenzo G.C."/>
        </authorList>
    </citation>
    <scope>NUCLEOTIDE SEQUENCE</scope>
    <source>
        <strain evidence="7">QUZm001</strain>
    </source>
</reference>
<dbReference type="InterPro" id="IPR051333">
    <property type="entry name" value="CLIP_Serine_Protease"/>
</dbReference>
<gene>
    <name evidence="7" type="ORF">Zmor_018976</name>
</gene>
<dbReference type="InterPro" id="IPR009003">
    <property type="entry name" value="Peptidase_S1_PA"/>
</dbReference>
<dbReference type="CDD" id="cd00190">
    <property type="entry name" value="Tryp_SPc"/>
    <property type="match status" value="1"/>
</dbReference>
<keyword evidence="3" id="KW-0325">Glycoprotein</keyword>
<dbReference type="PRINTS" id="PR00722">
    <property type="entry name" value="CHYMOTRYPSIN"/>
</dbReference>
<dbReference type="GO" id="GO:0006508">
    <property type="term" value="P:proteolysis"/>
    <property type="evidence" value="ECO:0007669"/>
    <property type="project" value="InterPro"/>
</dbReference>
<dbReference type="Gene3D" id="2.40.10.10">
    <property type="entry name" value="Trypsin-like serine proteases"/>
    <property type="match status" value="1"/>
</dbReference>
<evidence type="ECO:0000259" key="6">
    <source>
        <dbReference type="PROSITE" id="PS50240"/>
    </source>
</evidence>
<dbReference type="SUPFAM" id="SSF50494">
    <property type="entry name" value="Trypsin-like serine proteases"/>
    <property type="match status" value="1"/>
</dbReference>
<keyword evidence="8" id="KW-1185">Reference proteome</keyword>
<dbReference type="Pfam" id="PF00089">
    <property type="entry name" value="Trypsin"/>
    <property type="match status" value="1"/>
</dbReference>
<evidence type="ECO:0000256" key="5">
    <source>
        <dbReference type="SAM" id="SignalP"/>
    </source>
</evidence>
<feature type="domain" description="Peptidase S1" evidence="6">
    <location>
        <begin position="106"/>
        <end position="350"/>
    </location>
</feature>
<dbReference type="InterPro" id="IPR018114">
    <property type="entry name" value="TRYPSIN_HIS"/>
</dbReference>
<protein>
    <recommendedName>
        <fullName evidence="6">Peptidase S1 domain-containing protein</fullName>
    </recommendedName>
</protein>
<dbReference type="InterPro" id="IPR001314">
    <property type="entry name" value="Peptidase_S1A"/>
</dbReference>
<name>A0AA38ID70_9CUCU</name>
<feature type="signal peptide" evidence="5">
    <location>
        <begin position="1"/>
        <end position="18"/>
    </location>
</feature>
<dbReference type="GO" id="GO:0004252">
    <property type="term" value="F:serine-type endopeptidase activity"/>
    <property type="evidence" value="ECO:0007669"/>
    <property type="project" value="InterPro"/>
</dbReference>
<dbReference type="InterPro" id="IPR001254">
    <property type="entry name" value="Trypsin_dom"/>
</dbReference>
<dbReference type="PANTHER" id="PTHR24260:SF147">
    <property type="entry name" value="EG:BACR7A4.3 PROTEIN-RELATED"/>
    <property type="match status" value="1"/>
</dbReference>
<keyword evidence="1 5" id="KW-0732">Signal</keyword>
<dbReference type="PROSITE" id="PS00134">
    <property type="entry name" value="TRYPSIN_HIS"/>
    <property type="match status" value="1"/>
</dbReference>
<organism evidence="7 8">
    <name type="scientific">Zophobas morio</name>
    <dbReference type="NCBI Taxonomy" id="2755281"/>
    <lineage>
        <taxon>Eukaryota</taxon>
        <taxon>Metazoa</taxon>
        <taxon>Ecdysozoa</taxon>
        <taxon>Arthropoda</taxon>
        <taxon>Hexapoda</taxon>
        <taxon>Insecta</taxon>
        <taxon>Pterygota</taxon>
        <taxon>Neoptera</taxon>
        <taxon>Endopterygota</taxon>
        <taxon>Coleoptera</taxon>
        <taxon>Polyphaga</taxon>
        <taxon>Cucujiformia</taxon>
        <taxon>Tenebrionidae</taxon>
        <taxon>Zophobas</taxon>
    </lineage>
</organism>
<dbReference type="Proteomes" id="UP001168821">
    <property type="component" value="Unassembled WGS sequence"/>
</dbReference>
<evidence type="ECO:0000256" key="2">
    <source>
        <dbReference type="ARBA" id="ARBA00023157"/>
    </source>
</evidence>
<evidence type="ECO:0000256" key="1">
    <source>
        <dbReference type="ARBA" id="ARBA00022729"/>
    </source>
</evidence>
<dbReference type="SMART" id="SM00020">
    <property type="entry name" value="Tryp_SPc"/>
    <property type="match status" value="1"/>
</dbReference>
<proteinExistence type="inferred from homology"/>
<evidence type="ECO:0000313" key="8">
    <source>
        <dbReference type="Proteomes" id="UP001168821"/>
    </source>
</evidence>
<feature type="chain" id="PRO_5041262772" description="Peptidase S1 domain-containing protein" evidence="5">
    <location>
        <begin position="19"/>
        <end position="355"/>
    </location>
</feature>
<comment type="caution">
    <text evidence="7">The sequence shown here is derived from an EMBL/GenBank/DDBJ whole genome shotgun (WGS) entry which is preliminary data.</text>
</comment>
<dbReference type="AlphaFoldDB" id="A0AA38ID70"/>
<dbReference type="EMBL" id="JALNTZ010000005">
    <property type="protein sequence ID" value="KAJ3653058.1"/>
    <property type="molecule type" value="Genomic_DNA"/>
</dbReference>
<comment type="similarity">
    <text evidence="4">Belongs to the peptidase S1 family. CLIP subfamily.</text>
</comment>
<sequence length="355" mass="39441">MFKFLFIIFAISVNNIYTEDIIGNACTLNSSNSPGTCKLLTECEEIQDEVVFGHEVPQTCGFQGTQSVVCCPKSRRPGYISEKKCREYASSAQEIQFRGHKIVKRVVGGEPAGRKEFPHMAILGHQTGDSDESPWWVCGGSLISEQYILTAAHCMFGGDPDAPNFVLLGVTNLNDTNHRQEIKIVSKVVHPEYKTSSRYHDIALVKLEKPVEINSYARPACLQTKFEIPAIRAIATGWGTTRFRGEPSENLLKVTLDIVDYQICNNTYKTTRNLKNGIIDDTQICTGGDDGQDTCQGDAGGPLQIHQNNDLIQRIYHIVGVTSFGIGCGGRPAVNTRVSYYIKWIEDTVWPENNQ</sequence>
<dbReference type="PROSITE" id="PS50240">
    <property type="entry name" value="TRYPSIN_DOM"/>
    <property type="match status" value="1"/>
</dbReference>
<dbReference type="PANTHER" id="PTHR24260">
    <property type="match status" value="1"/>
</dbReference>
<accession>A0AA38ID70</accession>
<keyword evidence="2" id="KW-1015">Disulfide bond</keyword>
<dbReference type="InterPro" id="IPR043504">
    <property type="entry name" value="Peptidase_S1_PA_chymotrypsin"/>
</dbReference>
<evidence type="ECO:0000256" key="3">
    <source>
        <dbReference type="ARBA" id="ARBA00023180"/>
    </source>
</evidence>